<proteinExistence type="predicted"/>
<keyword evidence="3" id="KW-0804">Transcription</keyword>
<accession>A0A0M0KEU6</accession>
<keyword evidence="2" id="KW-0238">DNA-binding</keyword>
<evidence type="ECO:0000256" key="3">
    <source>
        <dbReference type="ARBA" id="ARBA00023163"/>
    </source>
</evidence>
<dbReference type="PANTHER" id="PTHR30146">
    <property type="entry name" value="LACI-RELATED TRANSCRIPTIONAL REPRESSOR"/>
    <property type="match status" value="1"/>
</dbReference>
<dbReference type="Pfam" id="PF00532">
    <property type="entry name" value="Peripla_BP_1"/>
    <property type="match status" value="1"/>
</dbReference>
<sequence>MMNKKRRRVTLQEVAEHAGVSRATASLIVRNSPNISEPTRQKVLKSMRELGYVYDRVAANLRSQRSNTIGLIITDVANPFFADLLVGVHHTLEADGYTVILGTTFDLEQKQEQLLSTMLEHRVGGVILCPVSKSDPETIERLAHWNIPIVLAVREILGLDDYDYVGIDYKGGAEMAVDYLIGKGHRRIAFLGGLSDSSAWQARKEGYSQALRRAGIELDETLIVESPAIREGGVSSINQVMTLEEPPTAVFCFNDLVAFGVMESLRSKGLTPGKDLDVVGFDNVRESAMTNPSLTTISSFARIIGSKAAELLHQRILNDDMERRHIVLDPKLEIRESTQSKLL</sequence>
<protein>
    <submittedName>
        <fullName evidence="5">LacI family transcriptional regulator</fullName>
    </submittedName>
</protein>
<dbReference type="GeneID" id="87595982"/>
<dbReference type="PATRIC" id="fig|136160.3.peg.4201"/>
<dbReference type="InterPro" id="IPR010982">
    <property type="entry name" value="Lambda_DNA-bd_dom_sf"/>
</dbReference>
<gene>
    <name evidence="5" type="ORF">AMD02_16245</name>
</gene>
<dbReference type="SUPFAM" id="SSF47413">
    <property type="entry name" value="lambda repressor-like DNA-binding domains"/>
    <property type="match status" value="1"/>
</dbReference>
<organism evidence="5">
    <name type="scientific">Halalkalibacterium halodurans</name>
    <name type="common">Bacillus halodurans</name>
    <dbReference type="NCBI Taxonomy" id="86665"/>
    <lineage>
        <taxon>Bacteria</taxon>
        <taxon>Bacillati</taxon>
        <taxon>Bacillota</taxon>
        <taxon>Bacilli</taxon>
        <taxon>Bacillales</taxon>
        <taxon>Bacillaceae</taxon>
        <taxon>Halalkalibacterium (ex Joshi et al. 2022)</taxon>
    </lineage>
</organism>
<dbReference type="SUPFAM" id="SSF53822">
    <property type="entry name" value="Periplasmic binding protein-like I"/>
    <property type="match status" value="1"/>
</dbReference>
<comment type="caution">
    <text evidence="5">The sequence shown here is derived from an EMBL/GenBank/DDBJ whole genome shotgun (WGS) entry which is preliminary data.</text>
</comment>
<dbReference type="EMBL" id="LILD01000003">
    <property type="protein sequence ID" value="KOO36933.1"/>
    <property type="molecule type" value="Genomic_DNA"/>
</dbReference>
<dbReference type="PANTHER" id="PTHR30146:SF109">
    <property type="entry name" value="HTH-TYPE TRANSCRIPTIONAL REGULATOR GALS"/>
    <property type="match status" value="1"/>
</dbReference>
<dbReference type="Pfam" id="PF00356">
    <property type="entry name" value="LacI"/>
    <property type="match status" value="1"/>
</dbReference>
<evidence type="ECO:0000259" key="4">
    <source>
        <dbReference type="PROSITE" id="PS50932"/>
    </source>
</evidence>
<dbReference type="InterPro" id="IPR001761">
    <property type="entry name" value="Peripla_BP/Lac1_sug-bd_dom"/>
</dbReference>
<dbReference type="PROSITE" id="PS00356">
    <property type="entry name" value="HTH_LACI_1"/>
    <property type="match status" value="1"/>
</dbReference>
<dbReference type="AlphaFoldDB" id="A0A0M0KEU6"/>
<reference evidence="5" key="1">
    <citation type="submission" date="2015-08" db="EMBL/GenBank/DDBJ databases">
        <title>Complete DNA Sequence of Pseudomonas syringae pv. actinidiae, the Causal Agent of Kiwifruit Canker Disease.</title>
        <authorList>
            <person name="Rikkerink E.H.A."/>
            <person name="Fineran P.C."/>
        </authorList>
    </citation>
    <scope>NUCLEOTIDE SEQUENCE</scope>
    <source>
        <strain evidence="5">DSM 13666</strain>
    </source>
</reference>
<name>A0A0M0KEU6_ALKHA</name>
<dbReference type="RefSeq" id="WP_053432156.1">
    <property type="nucleotide sequence ID" value="NZ_CP040441.1"/>
</dbReference>
<dbReference type="InterPro" id="IPR028082">
    <property type="entry name" value="Peripla_BP_I"/>
</dbReference>
<dbReference type="PROSITE" id="PS50932">
    <property type="entry name" value="HTH_LACI_2"/>
    <property type="match status" value="1"/>
</dbReference>
<dbReference type="SMART" id="SM00354">
    <property type="entry name" value="HTH_LACI"/>
    <property type="match status" value="1"/>
</dbReference>
<evidence type="ECO:0000313" key="5">
    <source>
        <dbReference type="EMBL" id="KOO36933.1"/>
    </source>
</evidence>
<dbReference type="GO" id="GO:0003700">
    <property type="term" value="F:DNA-binding transcription factor activity"/>
    <property type="evidence" value="ECO:0007669"/>
    <property type="project" value="TreeGrafter"/>
</dbReference>
<keyword evidence="1" id="KW-0805">Transcription regulation</keyword>
<dbReference type="CDD" id="cd01392">
    <property type="entry name" value="HTH_LacI"/>
    <property type="match status" value="1"/>
</dbReference>
<evidence type="ECO:0000256" key="1">
    <source>
        <dbReference type="ARBA" id="ARBA00023015"/>
    </source>
</evidence>
<feature type="domain" description="HTH lacI-type" evidence="4">
    <location>
        <begin position="9"/>
        <end position="63"/>
    </location>
</feature>
<dbReference type="InterPro" id="IPR000843">
    <property type="entry name" value="HTH_LacI"/>
</dbReference>
<evidence type="ECO:0000256" key="2">
    <source>
        <dbReference type="ARBA" id="ARBA00023125"/>
    </source>
</evidence>
<dbReference type="Gene3D" id="1.10.260.40">
    <property type="entry name" value="lambda repressor-like DNA-binding domains"/>
    <property type="match status" value="1"/>
</dbReference>
<dbReference type="Gene3D" id="3.40.50.2300">
    <property type="match status" value="2"/>
</dbReference>
<dbReference type="CDD" id="cd06289">
    <property type="entry name" value="PBP1_MalI-like"/>
    <property type="match status" value="1"/>
</dbReference>
<dbReference type="GO" id="GO:0000976">
    <property type="term" value="F:transcription cis-regulatory region binding"/>
    <property type="evidence" value="ECO:0007669"/>
    <property type="project" value="TreeGrafter"/>
</dbReference>